<dbReference type="RefSeq" id="WP_380965815.1">
    <property type="nucleotide sequence ID" value="NZ_JBHTCO010000011.1"/>
</dbReference>
<dbReference type="EMBL" id="JBHTCO010000011">
    <property type="protein sequence ID" value="MFC7393349.1"/>
    <property type="molecule type" value="Genomic_DNA"/>
</dbReference>
<accession>A0ABW2PVG5</accession>
<gene>
    <name evidence="1" type="ORF">ACFQRG_10290</name>
</gene>
<evidence type="ECO:0000313" key="2">
    <source>
        <dbReference type="Proteomes" id="UP001596505"/>
    </source>
</evidence>
<reference evidence="2" key="1">
    <citation type="journal article" date="2019" name="Int. J. Syst. Evol. Microbiol.">
        <title>The Global Catalogue of Microorganisms (GCM) 10K type strain sequencing project: providing services to taxonomists for standard genome sequencing and annotation.</title>
        <authorList>
            <consortium name="The Broad Institute Genomics Platform"/>
            <consortium name="The Broad Institute Genome Sequencing Center for Infectious Disease"/>
            <person name="Wu L."/>
            <person name="Ma J."/>
        </authorList>
    </citation>
    <scope>NUCLEOTIDE SEQUENCE [LARGE SCALE GENOMIC DNA]</scope>
    <source>
        <strain evidence="2">CGMCC 1.16305</strain>
    </source>
</reference>
<sequence length="54" mass="6695">MIDFPIKNGQKTYQKVKQYLQDHDVPYEMKHRTFYVRKKEFDRFQNDLNNLVSV</sequence>
<comment type="caution">
    <text evidence="1">The sequence shown here is derived from an EMBL/GenBank/DDBJ whole genome shotgun (WGS) entry which is preliminary data.</text>
</comment>
<name>A0ABW2PVG5_9BACL</name>
<evidence type="ECO:0000313" key="1">
    <source>
        <dbReference type="EMBL" id="MFC7393349.1"/>
    </source>
</evidence>
<keyword evidence="2" id="KW-1185">Reference proteome</keyword>
<dbReference type="Proteomes" id="UP001596505">
    <property type="component" value="Unassembled WGS sequence"/>
</dbReference>
<organism evidence="1 2">
    <name type="scientific">Scopulibacillus cellulosilyticus</name>
    <dbReference type="NCBI Taxonomy" id="2665665"/>
    <lineage>
        <taxon>Bacteria</taxon>
        <taxon>Bacillati</taxon>
        <taxon>Bacillota</taxon>
        <taxon>Bacilli</taxon>
        <taxon>Bacillales</taxon>
        <taxon>Sporolactobacillaceae</taxon>
        <taxon>Scopulibacillus</taxon>
    </lineage>
</organism>
<proteinExistence type="predicted"/>
<protein>
    <submittedName>
        <fullName evidence="1">Uncharacterized protein</fullName>
    </submittedName>
</protein>